<gene>
    <name evidence="1" type="ORF">Snoj_68120</name>
</gene>
<comment type="caution">
    <text evidence="1">The sequence shown here is derived from an EMBL/GenBank/DDBJ whole genome shotgun (WGS) entry which is preliminary data.</text>
</comment>
<sequence>MQTRSAVEIARAALREIFPTAPEDGLDEGARHLARWGVEGHGTQLGSSAAALMYIDLARASQERQLPGDVTAAVEMSAAERTWRAPSRRG</sequence>
<protein>
    <submittedName>
        <fullName evidence="1">Uncharacterized protein</fullName>
    </submittedName>
</protein>
<organism evidence="1 2">
    <name type="scientific">Streptomyces nojiriensis</name>
    <dbReference type="NCBI Taxonomy" id="66374"/>
    <lineage>
        <taxon>Bacteria</taxon>
        <taxon>Bacillati</taxon>
        <taxon>Actinomycetota</taxon>
        <taxon>Actinomycetes</taxon>
        <taxon>Kitasatosporales</taxon>
        <taxon>Streptomycetaceae</taxon>
        <taxon>Streptomyces</taxon>
    </lineage>
</organism>
<evidence type="ECO:0000313" key="1">
    <source>
        <dbReference type="EMBL" id="GHI72894.1"/>
    </source>
</evidence>
<keyword evidence="2" id="KW-1185">Reference proteome</keyword>
<evidence type="ECO:0000313" key="2">
    <source>
        <dbReference type="Proteomes" id="UP000613974"/>
    </source>
</evidence>
<dbReference type="EMBL" id="BNEC01000005">
    <property type="protein sequence ID" value="GHI72894.1"/>
    <property type="molecule type" value="Genomic_DNA"/>
</dbReference>
<dbReference type="RefSeq" id="WP_189737660.1">
    <property type="nucleotide sequence ID" value="NZ_BMRL01000006.1"/>
</dbReference>
<accession>A0ABQ3SXN2</accession>
<dbReference type="GeneID" id="95591136"/>
<dbReference type="Proteomes" id="UP000613974">
    <property type="component" value="Unassembled WGS sequence"/>
</dbReference>
<proteinExistence type="predicted"/>
<reference evidence="2" key="1">
    <citation type="submission" date="2023-07" db="EMBL/GenBank/DDBJ databases">
        <title>Whole genome shotgun sequence of Streptomyces nojiriensis NBRC 13794.</title>
        <authorList>
            <person name="Komaki H."/>
            <person name="Tamura T."/>
        </authorList>
    </citation>
    <scope>NUCLEOTIDE SEQUENCE [LARGE SCALE GENOMIC DNA]</scope>
    <source>
        <strain evidence="2">NBRC 13794</strain>
    </source>
</reference>
<name>A0ABQ3SXN2_9ACTN</name>